<dbReference type="SMART" id="SM00829">
    <property type="entry name" value="PKS_ER"/>
    <property type="match status" value="1"/>
</dbReference>
<dbReference type="Gene3D" id="3.90.180.10">
    <property type="entry name" value="Medium-chain alcohol dehydrogenases, catalytic domain"/>
    <property type="match status" value="1"/>
</dbReference>
<protein>
    <recommendedName>
        <fullName evidence="2">Enoyl reductase (ER) domain-containing protein</fullName>
    </recommendedName>
</protein>
<dbReference type="InterPro" id="IPR041694">
    <property type="entry name" value="ADH_N_2"/>
</dbReference>
<evidence type="ECO:0000259" key="2">
    <source>
        <dbReference type="SMART" id="SM00829"/>
    </source>
</evidence>
<gene>
    <name evidence="3" type="ORF">Clacol_002861</name>
</gene>
<dbReference type="Pfam" id="PF00107">
    <property type="entry name" value="ADH_zinc_N"/>
    <property type="match status" value="1"/>
</dbReference>
<dbReference type="EMBL" id="BPWL01000003">
    <property type="protein sequence ID" value="GJJ08642.1"/>
    <property type="molecule type" value="Genomic_DNA"/>
</dbReference>
<dbReference type="Pfam" id="PF16884">
    <property type="entry name" value="ADH_N_2"/>
    <property type="match status" value="1"/>
</dbReference>
<keyword evidence="4" id="KW-1185">Reference proteome</keyword>
<dbReference type="InterPro" id="IPR045010">
    <property type="entry name" value="MDR_fam"/>
</dbReference>
<dbReference type="InterPro" id="IPR020843">
    <property type="entry name" value="ER"/>
</dbReference>
<dbReference type="AlphaFoldDB" id="A0AAV5A1Y6"/>
<dbReference type="Proteomes" id="UP001050691">
    <property type="component" value="Unassembled WGS sequence"/>
</dbReference>
<comment type="caution">
    <text evidence="3">The sequence shown here is derived from an EMBL/GenBank/DDBJ whole genome shotgun (WGS) entry which is preliminary data.</text>
</comment>
<keyword evidence="1" id="KW-0560">Oxidoreductase</keyword>
<dbReference type="PANTHER" id="PTHR43205">
    <property type="entry name" value="PROSTAGLANDIN REDUCTASE"/>
    <property type="match status" value="1"/>
</dbReference>
<dbReference type="InterPro" id="IPR013149">
    <property type="entry name" value="ADH-like_C"/>
</dbReference>
<organism evidence="3 4">
    <name type="scientific">Clathrus columnatus</name>
    <dbReference type="NCBI Taxonomy" id="1419009"/>
    <lineage>
        <taxon>Eukaryota</taxon>
        <taxon>Fungi</taxon>
        <taxon>Dikarya</taxon>
        <taxon>Basidiomycota</taxon>
        <taxon>Agaricomycotina</taxon>
        <taxon>Agaricomycetes</taxon>
        <taxon>Phallomycetidae</taxon>
        <taxon>Phallales</taxon>
        <taxon>Clathraceae</taxon>
        <taxon>Clathrus</taxon>
    </lineage>
</organism>
<sequence length="356" mass="38919">MSIQTLEIRLSERPTGHVNSKTFVSESISLSTTLSSSSGHVLVQVDWLSIDPAMRGWLDDKRSYLKPVQIGEKMRAQGLGTVIKSSSKTIKVGDIVRGTFGWCTYAIMAEKDVEPLSLFPGVHELDFLGILGLPGLTAYFGLFDIAQIKQGETLVVSGAAGAVGSVACQLGKLKGAKVIALAGSDDKVEWLESDLGVHKALNYKSPTFIKDFKAAVGYLDVYFDNVGGRILDLCLTRLKKNARVVLCGAISDYISITPGAKRFTMYPDQKPQGLQAYLNLISQTAKIQGFLVFDYASKFDGVIREMNQWISENKLKRRFHIVEGLEKCPESMNMLFTGANIGKLVVKVSAKVSPKL</sequence>
<dbReference type="GO" id="GO:0016628">
    <property type="term" value="F:oxidoreductase activity, acting on the CH-CH group of donors, NAD or NADP as acceptor"/>
    <property type="evidence" value="ECO:0007669"/>
    <property type="project" value="InterPro"/>
</dbReference>
<dbReference type="SUPFAM" id="SSF50129">
    <property type="entry name" value="GroES-like"/>
    <property type="match status" value="1"/>
</dbReference>
<feature type="domain" description="Enoyl reductase (ER)" evidence="2">
    <location>
        <begin position="56"/>
        <end position="346"/>
    </location>
</feature>
<proteinExistence type="predicted"/>
<dbReference type="InterPro" id="IPR036291">
    <property type="entry name" value="NAD(P)-bd_dom_sf"/>
</dbReference>
<evidence type="ECO:0000313" key="3">
    <source>
        <dbReference type="EMBL" id="GJJ08642.1"/>
    </source>
</evidence>
<evidence type="ECO:0000256" key="1">
    <source>
        <dbReference type="ARBA" id="ARBA00023002"/>
    </source>
</evidence>
<dbReference type="Gene3D" id="3.40.50.720">
    <property type="entry name" value="NAD(P)-binding Rossmann-like Domain"/>
    <property type="match status" value="1"/>
</dbReference>
<accession>A0AAV5A1Y6</accession>
<dbReference type="InterPro" id="IPR011032">
    <property type="entry name" value="GroES-like_sf"/>
</dbReference>
<dbReference type="SUPFAM" id="SSF51735">
    <property type="entry name" value="NAD(P)-binding Rossmann-fold domains"/>
    <property type="match status" value="1"/>
</dbReference>
<reference evidence="3" key="1">
    <citation type="submission" date="2021-10" db="EMBL/GenBank/DDBJ databases">
        <title>De novo Genome Assembly of Clathrus columnatus (Basidiomycota, Fungi) Using Illumina and Nanopore Sequence Data.</title>
        <authorList>
            <person name="Ogiso-Tanaka E."/>
            <person name="Itagaki H."/>
            <person name="Hosoya T."/>
            <person name="Hosaka K."/>
        </authorList>
    </citation>
    <scope>NUCLEOTIDE SEQUENCE</scope>
    <source>
        <strain evidence="3">MO-923</strain>
    </source>
</reference>
<dbReference type="FunFam" id="3.40.50.720:FF:000121">
    <property type="entry name" value="Prostaglandin reductase 2"/>
    <property type="match status" value="1"/>
</dbReference>
<name>A0AAV5A1Y6_9AGAM</name>
<evidence type="ECO:0000313" key="4">
    <source>
        <dbReference type="Proteomes" id="UP001050691"/>
    </source>
</evidence>
<dbReference type="PANTHER" id="PTHR43205:SF42">
    <property type="entry name" value="ALCOHOL DEHYDROGENASE, ZINC-CONTAINING (AFU_ORTHOLOGUE AFUA_7G04530)"/>
    <property type="match status" value="1"/>
</dbReference>
<dbReference type="CDD" id="cd05288">
    <property type="entry name" value="PGDH"/>
    <property type="match status" value="1"/>
</dbReference>